<proteinExistence type="predicted"/>
<accession>X1PWJ6</accession>
<dbReference type="Gene3D" id="3.40.50.10900">
    <property type="entry name" value="PAC-like subunit"/>
    <property type="match status" value="1"/>
</dbReference>
<dbReference type="InterPro" id="IPR019151">
    <property type="entry name" value="Proteasome_assmbl_chaperone_2"/>
</dbReference>
<organism evidence="1">
    <name type="scientific">marine sediment metagenome</name>
    <dbReference type="NCBI Taxonomy" id="412755"/>
    <lineage>
        <taxon>unclassified sequences</taxon>
        <taxon>metagenomes</taxon>
        <taxon>ecological metagenomes</taxon>
    </lineage>
</organism>
<evidence type="ECO:0000313" key="1">
    <source>
        <dbReference type="EMBL" id="GAI60278.1"/>
    </source>
</evidence>
<evidence type="ECO:0008006" key="2">
    <source>
        <dbReference type="Google" id="ProtNLM"/>
    </source>
</evidence>
<reference evidence="1" key="1">
    <citation type="journal article" date="2014" name="Front. Microbiol.">
        <title>High frequency of phylogenetically diverse reductive dehalogenase-homologous genes in deep subseafloor sedimentary metagenomes.</title>
        <authorList>
            <person name="Kawai M."/>
            <person name="Futagami T."/>
            <person name="Toyoda A."/>
            <person name="Takaki Y."/>
            <person name="Nishi S."/>
            <person name="Hori S."/>
            <person name="Arai W."/>
            <person name="Tsubouchi T."/>
            <person name="Morono Y."/>
            <person name="Uchiyama I."/>
            <person name="Ito T."/>
            <person name="Fujiyama A."/>
            <person name="Inagaki F."/>
            <person name="Takami H."/>
        </authorList>
    </citation>
    <scope>NUCLEOTIDE SEQUENCE</scope>
    <source>
        <strain evidence="1">Expedition CK06-06</strain>
    </source>
</reference>
<dbReference type="Pfam" id="PF09754">
    <property type="entry name" value="PAC2"/>
    <property type="match status" value="1"/>
</dbReference>
<dbReference type="PANTHER" id="PTHR35610">
    <property type="entry name" value="3-ISOPROPYLMALATE DEHYDRATASE-RELATED"/>
    <property type="match status" value="1"/>
</dbReference>
<dbReference type="EMBL" id="BARW01000151">
    <property type="protein sequence ID" value="GAI60278.1"/>
    <property type="molecule type" value="Genomic_DNA"/>
</dbReference>
<name>X1PWJ6_9ZZZZ</name>
<dbReference type="SUPFAM" id="SSF159659">
    <property type="entry name" value="Cgl1923-like"/>
    <property type="match status" value="1"/>
</dbReference>
<dbReference type="InterPro" id="IPR038389">
    <property type="entry name" value="PSMG2_sf"/>
</dbReference>
<protein>
    <recommendedName>
        <fullName evidence="2">PAC2 family protein</fullName>
    </recommendedName>
</protein>
<sequence length="267" mass="30081">MVIFINFNVTRKFELNTDELNNPIVLIGWPGIALVAKLAITSIKDSIGVEEFLDIEYFDFPPKSNVEKGKLEIPSAKVYYKSRKQEKEQDIFILTANYQPQTSQGVFDFSQKFCEEMDKLTDSKIKMYISTGAMVIDRVIGTSLVHVCGTDQEVVDSFLKFENTKLMEGGVVAGANGILPAWAGNKGYAPGVCLLAETLPLPMMALDPRASKALVTILKDYFNINMNFDELNKQIEEMEHVIDSYKKQAEHFMKGDRGDRGSDSYFR</sequence>
<dbReference type="AlphaFoldDB" id="X1PWJ6"/>
<gene>
    <name evidence="1" type="ORF">S12H4_00919</name>
</gene>
<comment type="caution">
    <text evidence="1">The sequence shown here is derived from an EMBL/GenBank/DDBJ whole genome shotgun (WGS) entry which is preliminary data.</text>
</comment>
<dbReference type="PANTHER" id="PTHR35610:SF7">
    <property type="entry name" value="3-ISOPROPYLMALATE DEHYDRATASE"/>
    <property type="match status" value="1"/>
</dbReference>